<dbReference type="OrthoDB" id="680835at2"/>
<protein>
    <submittedName>
        <fullName evidence="2">Uncharacterized protein</fullName>
    </submittedName>
</protein>
<gene>
    <name evidence="2" type="ORF">FHW36_10664</name>
</gene>
<dbReference type="Proteomes" id="UP000320811">
    <property type="component" value="Unassembled WGS sequence"/>
</dbReference>
<comment type="caution">
    <text evidence="2">The sequence shown here is derived from an EMBL/GenBank/DDBJ whole genome shotgun (WGS) entry which is preliminary data.</text>
</comment>
<dbReference type="RefSeq" id="WP_145671275.1">
    <property type="nucleotide sequence ID" value="NZ_VIWO01000006.1"/>
</dbReference>
<dbReference type="EMBL" id="VIWO01000006">
    <property type="protein sequence ID" value="TWF38841.1"/>
    <property type="molecule type" value="Genomic_DNA"/>
</dbReference>
<organism evidence="2 3">
    <name type="scientific">Chitinophaga polysaccharea</name>
    <dbReference type="NCBI Taxonomy" id="1293035"/>
    <lineage>
        <taxon>Bacteria</taxon>
        <taxon>Pseudomonadati</taxon>
        <taxon>Bacteroidota</taxon>
        <taxon>Chitinophagia</taxon>
        <taxon>Chitinophagales</taxon>
        <taxon>Chitinophagaceae</taxon>
        <taxon>Chitinophaga</taxon>
    </lineage>
</organism>
<evidence type="ECO:0000313" key="2">
    <source>
        <dbReference type="EMBL" id="TWF38841.1"/>
    </source>
</evidence>
<evidence type="ECO:0000256" key="1">
    <source>
        <dbReference type="SAM" id="MobiDB-lite"/>
    </source>
</evidence>
<sequence length="150" mass="17163">MSFTPEHIEILEKHREHWLTLTTAGYMRNLDEPVKRELQRVFNEAVGPQRFTLWCNDCVVDLVRLLYTNYDQRVLIDKGLTATAKRHLDHIAAVEQRVDDLIHEYLTKPEAGATTFDGLVSAIVAHAQPETPPAPSAAANKLPARKRRRR</sequence>
<evidence type="ECO:0000313" key="3">
    <source>
        <dbReference type="Proteomes" id="UP000320811"/>
    </source>
</evidence>
<name>A0A561PL54_9BACT</name>
<reference evidence="2 3" key="1">
    <citation type="submission" date="2019-06" db="EMBL/GenBank/DDBJ databases">
        <title>Sorghum-associated microbial communities from plants grown in Nebraska, USA.</title>
        <authorList>
            <person name="Schachtman D."/>
        </authorList>
    </citation>
    <scope>NUCLEOTIDE SEQUENCE [LARGE SCALE GENOMIC DNA]</scope>
    <source>
        <strain evidence="2 3">1209</strain>
    </source>
</reference>
<dbReference type="AlphaFoldDB" id="A0A561PL54"/>
<keyword evidence="3" id="KW-1185">Reference proteome</keyword>
<proteinExistence type="predicted"/>
<accession>A0A561PL54</accession>
<feature type="region of interest" description="Disordered" evidence="1">
    <location>
        <begin position="127"/>
        <end position="150"/>
    </location>
</feature>